<sequence length="174" mass="19378">MPAGSKMDPPLAKAEPISSGGSASGVIAAREEWEYERGTTLQTPRNRLDTAGMGRTTITSGSNLPEDALSNKERSIMPGHRDLGNKGVPEQWKKGNVTPFFKMGKEQDHGNYKLVSFILISGKVLEKTLLEAFSKHIKWNKMNRNSQNGFSKERLCLTNRKTFYDEVTGEMDEV</sequence>
<dbReference type="Proteomes" id="UP001623348">
    <property type="component" value="Unassembled WGS sequence"/>
</dbReference>
<dbReference type="AlphaFoldDB" id="A0ABC9W516"/>
<dbReference type="PANTHER" id="PTHR33395:SF22">
    <property type="entry name" value="REVERSE TRANSCRIPTASE DOMAIN-CONTAINING PROTEIN"/>
    <property type="match status" value="1"/>
</dbReference>
<feature type="compositionally biased region" description="Low complexity" evidence="1">
    <location>
        <begin position="17"/>
        <end position="28"/>
    </location>
</feature>
<keyword evidence="3" id="KW-1185">Reference proteome</keyword>
<dbReference type="EMBL" id="BAAFJT010000001">
    <property type="protein sequence ID" value="GAB0180670.1"/>
    <property type="molecule type" value="Genomic_DNA"/>
</dbReference>
<proteinExistence type="predicted"/>
<evidence type="ECO:0000313" key="3">
    <source>
        <dbReference type="Proteomes" id="UP001623348"/>
    </source>
</evidence>
<accession>A0ABC9W516</accession>
<protein>
    <submittedName>
        <fullName evidence="2">Mitochondrial enolase superfamily member 1</fullName>
    </submittedName>
</protein>
<reference evidence="2 3" key="1">
    <citation type="submission" date="2024-06" db="EMBL/GenBank/DDBJ databases">
        <title>The draft genome of Grus japonensis, version 3.</title>
        <authorList>
            <person name="Nabeshima K."/>
            <person name="Suzuki S."/>
            <person name="Onuma M."/>
        </authorList>
    </citation>
    <scope>NUCLEOTIDE SEQUENCE [LARGE SCALE GENOMIC DNA]</scope>
    <source>
        <strain evidence="2 3">451A</strain>
    </source>
</reference>
<comment type="caution">
    <text evidence="2">The sequence shown here is derived from an EMBL/GenBank/DDBJ whole genome shotgun (WGS) entry which is preliminary data.</text>
</comment>
<dbReference type="PANTHER" id="PTHR33395">
    <property type="entry name" value="TRANSCRIPTASE, PUTATIVE-RELATED-RELATED"/>
    <property type="match status" value="1"/>
</dbReference>
<organism evidence="2 3">
    <name type="scientific">Grus japonensis</name>
    <name type="common">Japanese crane</name>
    <name type="synonym">Red-crowned crane</name>
    <dbReference type="NCBI Taxonomy" id="30415"/>
    <lineage>
        <taxon>Eukaryota</taxon>
        <taxon>Metazoa</taxon>
        <taxon>Chordata</taxon>
        <taxon>Craniata</taxon>
        <taxon>Vertebrata</taxon>
        <taxon>Euteleostomi</taxon>
        <taxon>Archelosauria</taxon>
        <taxon>Archosauria</taxon>
        <taxon>Dinosauria</taxon>
        <taxon>Saurischia</taxon>
        <taxon>Theropoda</taxon>
        <taxon>Coelurosauria</taxon>
        <taxon>Aves</taxon>
        <taxon>Neognathae</taxon>
        <taxon>Neoaves</taxon>
        <taxon>Gruiformes</taxon>
        <taxon>Gruidae</taxon>
        <taxon>Grus</taxon>
    </lineage>
</organism>
<name>A0ABC9W516_GRUJA</name>
<gene>
    <name evidence="2" type="ORF">GRJ2_000532300</name>
</gene>
<feature type="region of interest" description="Disordered" evidence="1">
    <location>
        <begin position="1"/>
        <end position="69"/>
    </location>
</feature>
<evidence type="ECO:0000256" key="1">
    <source>
        <dbReference type="SAM" id="MobiDB-lite"/>
    </source>
</evidence>
<evidence type="ECO:0000313" key="2">
    <source>
        <dbReference type="EMBL" id="GAB0180670.1"/>
    </source>
</evidence>